<organism evidence="6 7">
    <name type="scientific">Methylobacterium aerolatum</name>
    <dbReference type="NCBI Taxonomy" id="418708"/>
    <lineage>
        <taxon>Bacteria</taxon>
        <taxon>Pseudomonadati</taxon>
        <taxon>Pseudomonadota</taxon>
        <taxon>Alphaproteobacteria</taxon>
        <taxon>Hyphomicrobiales</taxon>
        <taxon>Methylobacteriaceae</taxon>
        <taxon>Methylobacterium</taxon>
    </lineage>
</organism>
<comment type="similarity">
    <text evidence="4">Belongs to the glycosyl hydrolase 5 (cellulase A) family.</text>
</comment>
<accession>A0ABU0I1W8</accession>
<dbReference type="InterPro" id="IPR050386">
    <property type="entry name" value="Glycosyl_hydrolase_5"/>
</dbReference>
<name>A0ABU0I1W8_9HYPH</name>
<dbReference type="InterPro" id="IPR006311">
    <property type="entry name" value="TAT_signal"/>
</dbReference>
<keyword evidence="2 4" id="KW-0378">Hydrolase</keyword>
<dbReference type="SUPFAM" id="SSF51445">
    <property type="entry name" value="(Trans)glycosidases"/>
    <property type="match status" value="1"/>
</dbReference>
<keyword evidence="7" id="KW-1185">Reference proteome</keyword>
<evidence type="ECO:0000256" key="4">
    <source>
        <dbReference type="RuleBase" id="RU361153"/>
    </source>
</evidence>
<proteinExistence type="inferred from homology"/>
<keyword evidence="3 4" id="KW-0326">Glycosidase</keyword>
<dbReference type="InterPro" id="IPR001547">
    <property type="entry name" value="Glyco_hydro_5"/>
</dbReference>
<dbReference type="EMBL" id="JAUSVP010000006">
    <property type="protein sequence ID" value="MDQ0448092.1"/>
    <property type="molecule type" value="Genomic_DNA"/>
</dbReference>
<comment type="caution">
    <text evidence="6">The sequence shown here is derived from an EMBL/GenBank/DDBJ whole genome shotgun (WGS) entry which is preliminary data.</text>
</comment>
<evidence type="ECO:0000256" key="2">
    <source>
        <dbReference type="ARBA" id="ARBA00022801"/>
    </source>
</evidence>
<evidence type="ECO:0000259" key="5">
    <source>
        <dbReference type="Pfam" id="PF00150"/>
    </source>
</evidence>
<dbReference type="PANTHER" id="PTHR31297:SF17">
    <property type="entry name" value="ENDOGLUCANASE"/>
    <property type="match status" value="1"/>
</dbReference>
<dbReference type="Proteomes" id="UP001231124">
    <property type="component" value="Unassembled WGS sequence"/>
</dbReference>
<reference evidence="6 7" key="1">
    <citation type="submission" date="2023-07" db="EMBL/GenBank/DDBJ databases">
        <title>Genomic Encyclopedia of Type Strains, Phase IV (KMG-IV): sequencing the most valuable type-strain genomes for metagenomic binning, comparative biology and taxonomic classification.</title>
        <authorList>
            <person name="Goeker M."/>
        </authorList>
    </citation>
    <scope>NUCLEOTIDE SEQUENCE [LARGE SCALE GENOMIC DNA]</scope>
    <source>
        <strain evidence="6 7">DSM 19013</strain>
    </source>
</reference>
<evidence type="ECO:0000313" key="6">
    <source>
        <dbReference type="EMBL" id="MDQ0448092.1"/>
    </source>
</evidence>
<sequence length="418" mass="45312">MNAPSRRGLLRAGCLGGLAALGSGSARPARAAPVVPSLRRGISLWPWFSLTREFPPPSRDYGWPAFQTDRPVPTRDDLRRLRAAGFDFVRLPLDPGPFVALTGTNRLALRDELDRAVEAVRAADLALVLNVQANGATHVYNPDAFYGRRDAPLLGAYTAFVADLAGRYRRHGGLVLEPVNEPPQACGAAEWNAIQAGLFAAARAEAPTMPLLATGACGGMIAGLSALDPTTLERFAPLLYGFHFYEPYLFTHQGAPWMGEPVYRDLTGVPWPARSGTLDRTMAAVHGQMRRDTARSAAGSAEVEALTRRKLAEYFEGSPDRAWIDHYLDAVGAWARRHAIAPERIVMGEFGALRTDDRYHGAGRADRLAYLSDVRRSAEAHGFGWALWNLFDGFGLVDAATGRWDGELLAALGLGDPG</sequence>
<evidence type="ECO:0000256" key="3">
    <source>
        <dbReference type="ARBA" id="ARBA00023295"/>
    </source>
</evidence>
<protein>
    <recommendedName>
        <fullName evidence="5">Glycoside hydrolase family 5 domain-containing protein</fullName>
    </recommendedName>
</protein>
<dbReference type="InterPro" id="IPR017853">
    <property type="entry name" value="GH"/>
</dbReference>
<evidence type="ECO:0000256" key="1">
    <source>
        <dbReference type="ARBA" id="ARBA00022729"/>
    </source>
</evidence>
<dbReference type="PANTHER" id="PTHR31297">
    <property type="entry name" value="GLUCAN ENDO-1,6-BETA-GLUCOSIDASE B"/>
    <property type="match status" value="1"/>
</dbReference>
<evidence type="ECO:0000313" key="7">
    <source>
        <dbReference type="Proteomes" id="UP001231124"/>
    </source>
</evidence>
<dbReference type="Gene3D" id="3.20.20.80">
    <property type="entry name" value="Glycosidases"/>
    <property type="match status" value="1"/>
</dbReference>
<dbReference type="PROSITE" id="PS51318">
    <property type="entry name" value="TAT"/>
    <property type="match status" value="1"/>
</dbReference>
<gene>
    <name evidence="6" type="ORF">QO012_002597</name>
</gene>
<dbReference type="Pfam" id="PF00150">
    <property type="entry name" value="Cellulase"/>
    <property type="match status" value="1"/>
</dbReference>
<dbReference type="RefSeq" id="WP_238204607.1">
    <property type="nucleotide sequence ID" value="NZ_BPQE01000019.1"/>
</dbReference>
<feature type="domain" description="Glycoside hydrolase family 5" evidence="5">
    <location>
        <begin position="70"/>
        <end position="390"/>
    </location>
</feature>
<keyword evidence="1" id="KW-0732">Signal</keyword>